<evidence type="ECO:0000313" key="5">
    <source>
        <dbReference type="Proteomes" id="UP000199165"/>
    </source>
</evidence>
<reference evidence="5" key="1">
    <citation type="submission" date="2016-10" db="EMBL/GenBank/DDBJ databases">
        <authorList>
            <person name="Varghese N."/>
            <person name="Submissions S."/>
        </authorList>
    </citation>
    <scope>NUCLEOTIDE SEQUENCE [LARGE SCALE GENOMIC DNA]</scope>
    <source>
        <strain evidence="5">DSM 45501</strain>
    </source>
</reference>
<proteinExistence type="inferred from homology"/>
<dbReference type="PANTHER" id="PTHR30466:SF11">
    <property type="entry name" value="FLAVIN-DEPENDENT MONOOXYGENASE, REDUCTASE SUBUNIT HSAB"/>
    <property type="match status" value="1"/>
</dbReference>
<dbReference type="InterPro" id="IPR050268">
    <property type="entry name" value="NADH-dep_flavin_reductase"/>
</dbReference>
<comment type="similarity">
    <text evidence="1">Belongs to the non-flavoprotein flavin reductase family.</text>
</comment>
<evidence type="ECO:0000259" key="3">
    <source>
        <dbReference type="SMART" id="SM00903"/>
    </source>
</evidence>
<dbReference type="Pfam" id="PF01613">
    <property type="entry name" value="Flavin_Reduct"/>
    <property type="match status" value="1"/>
</dbReference>
<dbReference type="Proteomes" id="UP000199165">
    <property type="component" value="Unassembled WGS sequence"/>
</dbReference>
<dbReference type="Gene3D" id="2.30.110.10">
    <property type="entry name" value="Electron Transport, Fmn-binding Protein, Chain A"/>
    <property type="match status" value="1"/>
</dbReference>
<dbReference type="SMART" id="SM00903">
    <property type="entry name" value="Flavin_Reduct"/>
    <property type="match status" value="1"/>
</dbReference>
<feature type="domain" description="Flavin reductase like" evidence="3">
    <location>
        <begin position="11"/>
        <end position="152"/>
    </location>
</feature>
<keyword evidence="2" id="KW-0560">Oxidoreductase</keyword>
<name>A0A1I6XF23_9ACTN</name>
<evidence type="ECO:0000256" key="2">
    <source>
        <dbReference type="ARBA" id="ARBA00023002"/>
    </source>
</evidence>
<evidence type="ECO:0000256" key="1">
    <source>
        <dbReference type="ARBA" id="ARBA00008898"/>
    </source>
</evidence>
<dbReference type="InterPro" id="IPR002563">
    <property type="entry name" value="Flavin_Rdtase-like_dom"/>
</dbReference>
<dbReference type="SUPFAM" id="SSF50475">
    <property type="entry name" value="FMN-binding split barrel"/>
    <property type="match status" value="1"/>
</dbReference>
<protein>
    <submittedName>
        <fullName evidence="4">NADH-FMN oxidoreductase RutF, flavin reductase (DIM6/NTAB) family</fullName>
    </submittedName>
</protein>
<dbReference type="GO" id="GO:0010181">
    <property type="term" value="F:FMN binding"/>
    <property type="evidence" value="ECO:0007669"/>
    <property type="project" value="InterPro"/>
</dbReference>
<dbReference type="EMBL" id="FPAT01000001">
    <property type="protein sequence ID" value="SFT36968.1"/>
    <property type="molecule type" value="Genomic_DNA"/>
</dbReference>
<evidence type="ECO:0000313" key="4">
    <source>
        <dbReference type="EMBL" id="SFT36968.1"/>
    </source>
</evidence>
<dbReference type="STRING" id="995060.SAMN04487904_101543"/>
<sequence length="174" mass="18543">MVSERAFRDLMASVCAPGTVVTAMVDGTPHGATVSSFASLSLRPPLVSIALDRRSTLLGRILRTHRFGVNVLGAGNEDIALTFAASQTDKFCDMEWRTDHCVPQLTCAVSWVVCELHDVVSGGDHLLLLGRVTHAASTGAASLVYGNRRFGAHPELDISQPAIDDLIAAFAVDQ</sequence>
<dbReference type="InterPro" id="IPR012349">
    <property type="entry name" value="Split_barrel_FMN-bd"/>
</dbReference>
<dbReference type="GO" id="GO:0042602">
    <property type="term" value="F:riboflavin reductase (NADPH) activity"/>
    <property type="evidence" value="ECO:0007669"/>
    <property type="project" value="TreeGrafter"/>
</dbReference>
<accession>A0A1I6XF23</accession>
<gene>
    <name evidence="4" type="ORF">SAMN04487904_101543</name>
</gene>
<dbReference type="PANTHER" id="PTHR30466">
    <property type="entry name" value="FLAVIN REDUCTASE"/>
    <property type="match status" value="1"/>
</dbReference>
<organism evidence="4 5">
    <name type="scientific">Actinopolyspora righensis</name>
    <dbReference type="NCBI Taxonomy" id="995060"/>
    <lineage>
        <taxon>Bacteria</taxon>
        <taxon>Bacillati</taxon>
        <taxon>Actinomycetota</taxon>
        <taxon>Actinomycetes</taxon>
        <taxon>Actinopolysporales</taxon>
        <taxon>Actinopolysporaceae</taxon>
        <taxon>Actinopolyspora</taxon>
        <taxon>Actinopolyspora alba group</taxon>
    </lineage>
</organism>
<keyword evidence="5" id="KW-1185">Reference proteome</keyword>
<dbReference type="AlphaFoldDB" id="A0A1I6XF23"/>